<comment type="caution">
    <text evidence="1">The sequence shown here is derived from an EMBL/GenBank/DDBJ whole genome shotgun (WGS) entry which is preliminary data.</text>
</comment>
<evidence type="ECO:0000313" key="2">
    <source>
        <dbReference type="Proteomes" id="UP000266239"/>
    </source>
</evidence>
<dbReference type="AlphaFoldDB" id="A0A397BQN7"/>
<accession>A0A397BQN7</accession>
<gene>
    <name evidence="1" type="ORF">DYB25_005741</name>
</gene>
<protein>
    <submittedName>
        <fullName evidence="1">Uncharacterized protein</fullName>
    </submittedName>
</protein>
<organism evidence="1 2">
    <name type="scientific">Aphanomyces astaci</name>
    <name type="common">Crayfish plague agent</name>
    <dbReference type="NCBI Taxonomy" id="112090"/>
    <lineage>
        <taxon>Eukaryota</taxon>
        <taxon>Sar</taxon>
        <taxon>Stramenopiles</taxon>
        <taxon>Oomycota</taxon>
        <taxon>Saprolegniomycetes</taxon>
        <taxon>Saprolegniales</taxon>
        <taxon>Verrucalvaceae</taxon>
        <taxon>Aphanomyces</taxon>
    </lineage>
</organism>
<proteinExistence type="predicted"/>
<evidence type="ECO:0000313" key="1">
    <source>
        <dbReference type="EMBL" id="RHY20632.1"/>
    </source>
</evidence>
<dbReference type="EMBL" id="QUTA01004210">
    <property type="protein sequence ID" value="RHY20632.1"/>
    <property type="molecule type" value="Genomic_DNA"/>
</dbReference>
<dbReference type="Proteomes" id="UP000266239">
    <property type="component" value="Unassembled WGS sequence"/>
</dbReference>
<name>A0A397BQN7_APHAT</name>
<dbReference type="VEuPathDB" id="FungiDB:H257_16799"/>
<reference evidence="1 2" key="1">
    <citation type="submission" date="2018-08" db="EMBL/GenBank/DDBJ databases">
        <title>Aphanomyces genome sequencing and annotation.</title>
        <authorList>
            <person name="Minardi D."/>
            <person name="Oidtmann B."/>
            <person name="Van Der Giezen M."/>
            <person name="Studholme D.J."/>
        </authorList>
    </citation>
    <scope>NUCLEOTIDE SEQUENCE [LARGE SCALE GENOMIC DNA]</scope>
    <source>
        <strain evidence="1 2">Yx</strain>
    </source>
</reference>
<sequence>MAEHNLVNKMKGKPIVFPHNGFEHRAVGYAAANAALNDSTTKLTAELNEALAKVADLMATNQALVHTMKRQDDRQKEHESQVRGKLRNSIVTLEDKAGGVDINADRRTIEHLTREVQELMAYRVAHDKWRTHLPECISTSDAVDITTISGLVQAIRDIAHSVFLTGLQEERNEGVDTLMQPETIVGDVFVGKGTGDAVPDYLHYDGYIRNKFYSKRDTERLISSRNLRFTWQQGQPTLNYTTLLEQDRNGNQSSFCECIRNQHLDELTTLKRSLLVSRHHELRVEERRAGPDNNGMLSLDSVRRVIRRCDPSRPAAAVNVLMAECTALPLDRVETETATLVNAHGVRTKLVSMLIKPAGKLPVLP</sequence>